<dbReference type="AlphaFoldDB" id="A0A8H9GG87"/>
<accession>A0A8H9GG87</accession>
<protein>
    <recommendedName>
        <fullName evidence="3">Deazaflavin-dependent oxidoreductase (Nitroreductase family)</fullName>
    </recommendedName>
</protein>
<dbReference type="Gene3D" id="2.30.110.10">
    <property type="entry name" value="Electron Transport, Fmn-binding Protein, Chain A"/>
    <property type="match status" value="1"/>
</dbReference>
<dbReference type="Pfam" id="PF04075">
    <property type="entry name" value="F420H2_quin_red"/>
    <property type="match status" value="1"/>
</dbReference>
<organism evidence="1 2">
    <name type="scientific">Promicromonospora citrea</name>
    <dbReference type="NCBI Taxonomy" id="43677"/>
    <lineage>
        <taxon>Bacteria</taxon>
        <taxon>Bacillati</taxon>
        <taxon>Actinomycetota</taxon>
        <taxon>Actinomycetes</taxon>
        <taxon>Micrococcales</taxon>
        <taxon>Promicromonosporaceae</taxon>
        <taxon>Promicromonospora</taxon>
    </lineage>
</organism>
<evidence type="ECO:0000313" key="1">
    <source>
        <dbReference type="EMBL" id="GGM23374.1"/>
    </source>
</evidence>
<gene>
    <name evidence="1" type="ORF">GCM10010102_18910</name>
</gene>
<evidence type="ECO:0000313" key="2">
    <source>
        <dbReference type="Proteomes" id="UP000655589"/>
    </source>
</evidence>
<sequence>MAAAVTTKGYGLKRALYRGGRPGRLMRWWNRVDAWWFARGPARLPQAAVLEVRGRSTGRLRAVPLAVADVDGREHLVSMLGPGAGWVRDVAAAGGHAVLRRGGRRRAVVLEPVPADARVPVLRRYLAVAPGARPHLGVGPDAPDAALRRLAERLPVYRVVPGAGR</sequence>
<dbReference type="EMBL" id="BMPT01000006">
    <property type="protein sequence ID" value="GGM23374.1"/>
    <property type="molecule type" value="Genomic_DNA"/>
</dbReference>
<reference evidence="1" key="1">
    <citation type="journal article" date="2014" name="Int. J. Syst. Evol. Microbiol.">
        <title>Complete genome sequence of Corynebacterium casei LMG S-19264T (=DSM 44701T), isolated from a smear-ripened cheese.</title>
        <authorList>
            <consortium name="US DOE Joint Genome Institute (JGI-PGF)"/>
            <person name="Walter F."/>
            <person name="Albersmeier A."/>
            <person name="Kalinowski J."/>
            <person name="Ruckert C."/>
        </authorList>
    </citation>
    <scope>NUCLEOTIDE SEQUENCE</scope>
    <source>
        <strain evidence="1">JCM 3051</strain>
    </source>
</reference>
<reference evidence="1" key="2">
    <citation type="submission" date="2020-09" db="EMBL/GenBank/DDBJ databases">
        <authorList>
            <person name="Sun Q."/>
            <person name="Ohkuma M."/>
        </authorList>
    </citation>
    <scope>NUCLEOTIDE SEQUENCE</scope>
    <source>
        <strain evidence="1">JCM 3051</strain>
    </source>
</reference>
<keyword evidence="2" id="KW-1185">Reference proteome</keyword>
<proteinExistence type="predicted"/>
<comment type="caution">
    <text evidence="1">The sequence shown here is derived from an EMBL/GenBank/DDBJ whole genome shotgun (WGS) entry which is preliminary data.</text>
</comment>
<dbReference type="InterPro" id="IPR004378">
    <property type="entry name" value="F420H2_quin_Rdtase"/>
</dbReference>
<dbReference type="GO" id="GO:0016491">
    <property type="term" value="F:oxidoreductase activity"/>
    <property type="evidence" value="ECO:0007669"/>
    <property type="project" value="InterPro"/>
</dbReference>
<dbReference type="InterPro" id="IPR012349">
    <property type="entry name" value="Split_barrel_FMN-bd"/>
</dbReference>
<name>A0A8H9GG87_9MICO</name>
<evidence type="ECO:0008006" key="3">
    <source>
        <dbReference type="Google" id="ProtNLM"/>
    </source>
</evidence>
<dbReference type="Proteomes" id="UP000655589">
    <property type="component" value="Unassembled WGS sequence"/>
</dbReference>